<reference evidence="2 3" key="1">
    <citation type="submission" date="2016-03" db="EMBL/GenBank/DDBJ databases">
        <title>The draft genome sequence of Fonsecaea nubica causative agent of cutaneous subcutaneous infection in human host.</title>
        <authorList>
            <person name="Costa F."/>
            <person name="Sybren D.H."/>
            <person name="Raittz R.T."/>
            <person name="Weiss V.A."/>
            <person name="Leao A.C."/>
            <person name="Gomes R."/>
            <person name="De Souza E.M."/>
            <person name="Pedrosa F.O."/>
            <person name="Steffens M.B."/>
            <person name="Bombassaro A."/>
            <person name="Tadra-Sfeir M.Z."/>
            <person name="Moreno L.F."/>
            <person name="Najafzadeh M.J."/>
            <person name="Felipe M.S."/>
            <person name="Teixeira M."/>
            <person name="Sun J."/>
            <person name="Xi L."/>
            <person name="Castro M.A."/>
            <person name="Vicente V.A."/>
        </authorList>
    </citation>
    <scope>NUCLEOTIDE SEQUENCE [LARGE SCALE GENOMIC DNA]</scope>
    <source>
        <strain evidence="2 3">CBS 269.64</strain>
    </source>
</reference>
<dbReference type="AlphaFoldDB" id="A0A178DA49"/>
<feature type="region of interest" description="Disordered" evidence="1">
    <location>
        <begin position="13"/>
        <end position="46"/>
    </location>
</feature>
<evidence type="ECO:0000256" key="1">
    <source>
        <dbReference type="SAM" id="MobiDB-lite"/>
    </source>
</evidence>
<keyword evidence="3" id="KW-1185">Reference proteome</keyword>
<protein>
    <submittedName>
        <fullName evidence="2">Uncharacterized protein</fullName>
    </submittedName>
</protein>
<proteinExistence type="predicted"/>
<accession>A0A178DA49</accession>
<feature type="compositionally biased region" description="Basic and acidic residues" evidence="1">
    <location>
        <begin position="37"/>
        <end position="46"/>
    </location>
</feature>
<gene>
    <name evidence="2" type="ORF">AYO20_01780</name>
</gene>
<comment type="caution">
    <text evidence="2">The sequence shown here is derived from an EMBL/GenBank/DDBJ whole genome shotgun (WGS) entry which is preliminary data.</text>
</comment>
<evidence type="ECO:0000313" key="3">
    <source>
        <dbReference type="Proteomes" id="UP000185904"/>
    </source>
</evidence>
<organism evidence="2 3">
    <name type="scientific">Fonsecaea nubica</name>
    <dbReference type="NCBI Taxonomy" id="856822"/>
    <lineage>
        <taxon>Eukaryota</taxon>
        <taxon>Fungi</taxon>
        <taxon>Dikarya</taxon>
        <taxon>Ascomycota</taxon>
        <taxon>Pezizomycotina</taxon>
        <taxon>Eurotiomycetes</taxon>
        <taxon>Chaetothyriomycetidae</taxon>
        <taxon>Chaetothyriales</taxon>
        <taxon>Herpotrichiellaceae</taxon>
        <taxon>Fonsecaea</taxon>
    </lineage>
</organism>
<dbReference type="EMBL" id="LVCJ01000007">
    <property type="protein sequence ID" value="OAL39029.1"/>
    <property type="molecule type" value="Genomic_DNA"/>
</dbReference>
<name>A0A178DA49_9EURO</name>
<dbReference type="GeneID" id="34585204"/>
<evidence type="ECO:0000313" key="2">
    <source>
        <dbReference type="EMBL" id="OAL39029.1"/>
    </source>
</evidence>
<dbReference type="Proteomes" id="UP000185904">
    <property type="component" value="Unassembled WGS sequence"/>
</dbReference>
<sequence>MWEMEMMIGISMGQRATRETEEANATPGIDGSATGNVEERKDHSRLDGKLRDGSLRDWVFEEMDRIWGDLEPPMSVMVVIHLDMNNVIRWASPKRQNRRVITEFSGFGGGLRTAKYERTVCDVGNKKEEEIVVEVRETSN</sequence>
<dbReference type="RefSeq" id="XP_022504041.1">
    <property type="nucleotide sequence ID" value="XM_022640086.1"/>
</dbReference>